<dbReference type="InterPro" id="IPR029058">
    <property type="entry name" value="AB_hydrolase_fold"/>
</dbReference>
<evidence type="ECO:0000313" key="2">
    <source>
        <dbReference type="EMBL" id="ABY36498.1"/>
    </source>
</evidence>
<dbReference type="eggNOG" id="COG2267">
    <property type="taxonomic scope" value="Bacteria"/>
</dbReference>
<sequence length="267" mass="28907">MSTVQLEWITTQPSSPRPAPPVVLVHGAWHGAWCWTEQAIPDLVARGLTVHAISLRGHGRSAPAGPLTTICDYVRDVQTVVRKLPQPPLVVGHSSGGYVVQLLMSGRCGTAPPLAGAVLLCSSPVSSPTYFLRRLRERAPMVDIRALLRREAEAVRAALFRADIAPADLERYRRQLVREPPLVTLTSMVIRPRPLRVQVPVLVIAAGCDAIFDVPAQQELAAAYRAELIVIPEAAHDLMLDPAWPLAGAAIAHFAATLHRSVPSTAR</sequence>
<dbReference type="Pfam" id="PF12697">
    <property type="entry name" value="Abhydrolase_6"/>
    <property type="match status" value="1"/>
</dbReference>
<protein>
    <submittedName>
        <fullName evidence="2">Alpha/beta hydrolase fold-containing protein</fullName>
    </submittedName>
</protein>
<dbReference type="AlphaFoldDB" id="A9WJ39"/>
<dbReference type="PANTHER" id="PTHR42886:SF42">
    <property type="entry name" value="ALPHA_BETA-HYDROLASES SUPERFAMILY PROTEIN"/>
    <property type="match status" value="1"/>
</dbReference>
<dbReference type="GO" id="GO:0006654">
    <property type="term" value="P:phosphatidic acid biosynthetic process"/>
    <property type="evidence" value="ECO:0000318"/>
    <property type="project" value="GO_Central"/>
</dbReference>
<dbReference type="Gene3D" id="3.40.50.1820">
    <property type="entry name" value="alpha/beta hydrolase"/>
    <property type="match status" value="1"/>
</dbReference>
<name>A9WJ39_CHLAA</name>
<dbReference type="KEGG" id="cau:Caur_3311"/>
<dbReference type="SUPFAM" id="SSF53474">
    <property type="entry name" value="alpha/beta-Hydrolases"/>
    <property type="match status" value="1"/>
</dbReference>
<dbReference type="PATRIC" id="fig|324602.8.peg.3730"/>
<dbReference type="GO" id="GO:0055088">
    <property type="term" value="P:lipid homeostasis"/>
    <property type="evidence" value="ECO:0000318"/>
    <property type="project" value="GO_Central"/>
</dbReference>
<dbReference type="HOGENOM" id="CLU_051715_0_1_0"/>
<keyword evidence="2" id="KW-0378">Hydrolase</keyword>
<evidence type="ECO:0000313" key="3">
    <source>
        <dbReference type="Proteomes" id="UP000002008"/>
    </source>
</evidence>
<dbReference type="RefSeq" id="WP_012259151.1">
    <property type="nucleotide sequence ID" value="NC_010175.1"/>
</dbReference>
<dbReference type="Proteomes" id="UP000002008">
    <property type="component" value="Chromosome"/>
</dbReference>
<dbReference type="STRING" id="324602.Caur_3311"/>
<evidence type="ECO:0000259" key="1">
    <source>
        <dbReference type="Pfam" id="PF12697"/>
    </source>
</evidence>
<gene>
    <name evidence="2" type="ordered locus">Caur_3311</name>
</gene>
<dbReference type="EnsemblBacteria" id="ABY36498">
    <property type="protein sequence ID" value="ABY36498"/>
    <property type="gene ID" value="Caur_3311"/>
</dbReference>
<dbReference type="GO" id="GO:0042171">
    <property type="term" value="F:lysophosphatidic acid acyltransferase activity"/>
    <property type="evidence" value="ECO:0000318"/>
    <property type="project" value="GO_Central"/>
</dbReference>
<dbReference type="GO" id="GO:0052689">
    <property type="term" value="F:carboxylic ester hydrolase activity"/>
    <property type="evidence" value="ECO:0000318"/>
    <property type="project" value="GO_Central"/>
</dbReference>
<dbReference type="ESTHER" id="chlaa-a9wj39">
    <property type="family name" value="6_AlphaBeta_hydrolase"/>
</dbReference>
<dbReference type="InterPro" id="IPR000073">
    <property type="entry name" value="AB_hydrolase_1"/>
</dbReference>
<keyword evidence="3" id="KW-1185">Reference proteome</keyword>
<proteinExistence type="predicted"/>
<dbReference type="InParanoid" id="A9WJ39"/>
<dbReference type="PANTHER" id="PTHR42886">
    <property type="entry name" value="RE40534P-RELATED"/>
    <property type="match status" value="1"/>
</dbReference>
<organism evidence="2 3">
    <name type="scientific">Chloroflexus aurantiacus (strain ATCC 29366 / DSM 635 / J-10-fl)</name>
    <dbReference type="NCBI Taxonomy" id="324602"/>
    <lineage>
        <taxon>Bacteria</taxon>
        <taxon>Bacillati</taxon>
        <taxon>Chloroflexota</taxon>
        <taxon>Chloroflexia</taxon>
        <taxon>Chloroflexales</taxon>
        <taxon>Chloroflexineae</taxon>
        <taxon>Chloroflexaceae</taxon>
        <taxon>Chloroflexus</taxon>
    </lineage>
</organism>
<accession>A9WJ39</accession>
<dbReference type="EMBL" id="CP000909">
    <property type="protein sequence ID" value="ABY36498.1"/>
    <property type="molecule type" value="Genomic_DNA"/>
</dbReference>
<feature type="domain" description="AB hydrolase-1" evidence="1">
    <location>
        <begin position="22"/>
        <end position="243"/>
    </location>
</feature>
<reference evidence="3" key="1">
    <citation type="journal article" date="2011" name="BMC Genomics">
        <title>Complete genome sequence of the filamentous anoxygenic phototrophic bacterium Chloroflexus aurantiacus.</title>
        <authorList>
            <person name="Tang K.H."/>
            <person name="Barry K."/>
            <person name="Chertkov O."/>
            <person name="Dalin E."/>
            <person name="Han C.S."/>
            <person name="Hauser L.J."/>
            <person name="Honchak B.M."/>
            <person name="Karbach L.E."/>
            <person name="Land M.L."/>
            <person name="Lapidus A."/>
            <person name="Larimer F.W."/>
            <person name="Mikhailova N."/>
            <person name="Pitluck S."/>
            <person name="Pierson B.K."/>
            <person name="Blankenship R.E."/>
        </authorList>
    </citation>
    <scope>NUCLEOTIDE SEQUENCE [LARGE SCALE GENOMIC DNA]</scope>
    <source>
        <strain evidence="3">ATCC 29366 / DSM 635 / J-10-fl</strain>
    </source>
</reference>